<dbReference type="SUPFAM" id="SSF63848">
    <property type="entry name" value="Cell-division inhibitor MinC, C-terminal domain"/>
    <property type="match status" value="1"/>
</dbReference>
<feature type="compositionally biased region" description="Basic and acidic residues" evidence="4">
    <location>
        <begin position="93"/>
        <end position="102"/>
    </location>
</feature>
<evidence type="ECO:0000313" key="9">
    <source>
        <dbReference type="Proteomes" id="UP001497512"/>
    </source>
</evidence>
<dbReference type="Gene3D" id="2.160.20.70">
    <property type="match status" value="1"/>
</dbReference>
<feature type="transmembrane region" description="Helical" evidence="5">
    <location>
        <begin position="348"/>
        <end position="367"/>
    </location>
</feature>
<keyword evidence="2" id="KW-0717">Septation</keyword>
<dbReference type="PANTHER" id="PTHR34108:SF1">
    <property type="entry name" value="SEPTUM SITE-DETERMINING PROTEIN MINC"/>
    <property type="match status" value="1"/>
</dbReference>
<feature type="signal peptide" evidence="6">
    <location>
        <begin position="1"/>
        <end position="22"/>
    </location>
</feature>
<keyword evidence="6" id="KW-0732">Signal</keyword>
<feature type="transmembrane region" description="Helical" evidence="5">
    <location>
        <begin position="251"/>
        <end position="276"/>
    </location>
</feature>
<dbReference type="Proteomes" id="UP001497512">
    <property type="component" value="Chromosome 2"/>
</dbReference>
<dbReference type="InterPro" id="IPR016098">
    <property type="entry name" value="CAP/MinC_C"/>
</dbReference>
<keyword evidence="1" id="KW-0132">Cell division</keyword>
<feature type="domain" description="Septum formation inhibitor MinC C-terminal" evidence="7">
    <location>
        <begin position="115"/>
        <end position="212"/>
    </location>
</feature>
<feature type="chain" id="PRO_5045393885" description="Septum formation inhibitor MinC C-terminal domain-containing protein" evidence="6">
    <location>
        <begin position="23"/>
        <end position="376"/>
    </location>
</feature>
<keyword evidence="3" id="KW-0131">Cell cycle</keyword>
<keyword evidence="5" id="KW-0812">Transmembrane</keyword>
<evidence type="ECO:0000256" key="2">
    <source>
        <dbReference type="ARBA" id="ARBA00023210"/>
    </source>
</evidence>
<gene>
    <name evidence="8" type="ORF">CSSPTR1EN2_LOCUS13525</name>
</gene>
<evidence type="ECO:0000313" key="8">
    <source>
        <dbReference type="EMBL" id="CAK9216547.1"/>
    </source>
</evidence>
<dbReference type="PANTHER" id="PTHR34108">
    <property type="entry name" value="SEPTUM SITE-DETERMINING PROTEIN MINC"/>
    <property type="match status" value="1"/>
</dbReference>
<proteinExistence type="predicted"/>
<dbReference type="EMBL" id="OZ019894">
    <property type="protein sequence ID" value="CAK9216547.1"/>
    <property type="molecule type" value="Genomic_DNA"/>
</dbReference>
<evidence type="ECO:0000256" key="1">
    <source>
        <dbReference type="ARBA" id="ARBA00022618"/>
    </source>
</evidence>
<organism evidence="8 9">
    <name type="scientific">Sphagnum troendelagicum</name>
    <dbReference type="NCBI Taxonomy" id="128251"/>
    <lineage>
        <taxon>Eukaryota</taxon>
        <taxon>Viridiplantae</taxon>
        <taxon>Streptophyta</taxon>
        <taxon>Embryophyta</taxon>
        <taxon>Bryophyta</taxon>
        <taxon>Sphagnophytina</taxon>
        <taxon>Sphagnopsida</taxon>
        <taxon>Sphagnales</taxon>
        <taxon>Sphagnaceae</taxon>
        <taxon>Sphagnum</taxon>
    </lineage>
</organism>
<feature type="transmembrane region" description="Helical" evidence="5">
    <location>
        <begin position="318"/>
        <end position="341"/>
    </location>
</feature>
<sequence length="376" mass="39618">MVAGAAAPAAACVVVLVAAGRGLPLHAAQPGTTLKILQKKKWPARKLKVQAPLAAPSSWSSTRESSRERRKGSRRSIAVRSQTSQTEENGENGSHRSGDRESAGSSPPSSSCLYLRRTVRAGELLEYQGTVVVLGNVSQGAAIVADGDIIVLGHLQGNVHAGHRGERKAIVFAMEMTPTALSIADKVLSGLSRSTVFHPEIASILNDGTIQIGAADEDHLSNSSISDLVVGGQPRMKDSQNMEQKRSRGPALMALFTGLYIFVAGIALLLFPVPLFGLFFDVKSVTVGWIRVGAILASVFGVYYIGTSVGDMQGVPGAYAFYMSTVVGRMFLFIGFCWLVAIGAAQRALLLVGAVNLLGAVSMLIALQKTKVATSS</sequence>
<dbReference type="InterPro" id="IPR005526">
    <property type="entry name" value="Septum_form_inhib_MinC_C"/>
</dbReference>
<evidence type="ECO:0000256" key="5">
    <source>
        <dbReference type="SAM" id="Phobius"/>
    </source>
</evidence>
<feature type="transmembrane region" description="Helical" evidence="5">
    <location>
        <begin position="288"/>
        <end position="306"/>
    </location>
</feature>
<feature type="region of interest" description="Disordered" evidence="4">
    <location>
        <begin position="53"/>
        <end position="111"/>
    </location>
</feature>
<evidence type="ECO:0000256" key="4">
    <source>
        <dbReference type="SAM" id="MobiDB-lite"/>
    </source>
</evidence>
<evidence type="ECO:0000256" key="3">
    <source>
        <dbReference type="ARBA" id="ARBA00023306"/>
    </source>
</evidence>
<evidence type="ECO:0000259" key="7">
    <source>
        <dbReference type="Pfam" id="PF03775"/>
    </source>
</evidence>
<accession>A0ABP0UAM5</accession>
<dbReference type="InterPro" id="IPR036145">
    <property type="entry name" value="MinC_C_sf"/>
</dbReference>
<keyword evidence="9" id="KW-1185">Reference proteome</keyword>
<dbReference type="InterPro" id="IPR013033">
    <property type="entry name" value="MinC"/>
</dbReference>
<name>A0ABP0UAM5_9BRYO</name>
<keyword evidence="5" id="KW-1133">Transmembrane helix</keyword>
<dbReference type="Pfam" id="PF03775">
    <property type="entry name" value="MinC_C"/>
    <property type="match status" value="1"/>
</dbReference>
<evidence type="ECO:0000256" key="6">
    <source>
        <dbReference type="SAM" id="SignalP"/>
    </source>
</evidence>
<protein>
    <recommendedName>
        <fullName evidence="7">Septum formation inhibitor MinC C-terminal domain-containing protein</fullName>
    </recommendedName>
</protein>
<keyword evidence="5" id="KW-0472">Membrane</keyword>
<reference evidence="8" key="1">
    <citation type="submission" date="2024-02" db="EMBL/GenBank/DDBJ databases">
        <authorList>
            <consortium name="ELIXIR-Norway"/>
            <consortium name="Elixir Norway"/>
        </authorList>
    </citation>
    <scope>NUCLEOTIDE SEQUENCE</scope>
</reference>